<gene>
    <name evidence="2" type="ORF">NDU88_004939</name>
</gene>
<evidence type="ECO:0000313" key="2">
    <source>
        <dbReference type="EMBL" id="KAJ1209565.1"/>
    </source>
</evidence>
<protein>
    <submittedName>
        <fullName evidence="2">Uncharacterized protein</fullName>
    </submittedName>
</protein>
<feature type="region of interest" description="Disordered" evidence="1">
    <location>
        <begin position="302"/>
        <end position="325"/>
    </location>
</feature>
<comment type="caution">
    <text evidence="2">The sequence shown here is derived from an EMBL/GenBank/DDBJ whole genome shotgun (WGS) entry which is preliminary data.</text>
</comment>
<feature type="region of interest" description="Disordered" evidence="1">
    <location>
        <begin position="149"/>
        <end position="261"/>
    </location>
</feature>
<sequence>MRGWSRSDDGRCHVYMPQNPHAAQPVELTTEWMGRFCVPWYKVDGVMEKRHVAQQKYVQSSHGTHLRKFDWKPRGTPNRGGCVQTHCLCGTGQHITARGPGAEEGLRVSGPRLCVAVLLRQSPRHREQAPPPEGVGRLSVCAVVGSVSGRGGGAGCARERRRHPRPQARSGSVGSPVQRGGGERGQARGGGGGSSRGLQSPPPPDERGRSGGRGRRAGGQAGTGRGGSRAQELPGARRVSGELGRGGAAGASPGRALLPPPASVVDASEWAEHPAAAEPRFPASAAFFPETRVTWMVFNKYCPQPGDREIPDLDTEKERPGISDT</sequence>
<dbReference type="AlphaFoldDB" id="A0AAV7WB86"/>
<reference evidence="2" key="1">
    <citation type="journal article" date="2022" name="bioRxiv">
        <title>Sequencing and chromosome-scale assembly of the giantPleurodeles waltlgenome.</title>
        <authorList>
            <person name="Brown T."/>
            <person name="Elewa A."/>
            <person name="Iarovenko S."/>
            <person name="Subramanian E."/>
            <person name="Araus A.J."/>
            <person name="Petzold A."/>
            <person name="Susuki M."/>
            <person name="Suzuki K.-i.T."/>
            <person name="Hayashi T."/>
            <person name="Toyoda A."/>
            <person name="Oliveira C."/>
            <person name="Osipova E."/>
            <person name="Leigh N.D."/>
            <person name="Simon A."/>
            <person name="Yun M.H."/>
        </authorList>
    </citation>
    <scope>NUCLEOTIDE SEQUENCE</scope>
    <source>
        <strain evidence="2">20211129_DDA</strain>
        <tissue evidence="2">Liver</tissue>
    </source>
</reference>
<evidence type="ECO:0000313" key="3">
    <source>
        <dbReference type="Proteomes" id="UP001066276"/>
    </source>
</evidence>
<feature type="compositionally biased region" description="Gly residues" evidence="1">
    <location>
        <begin position="217"/>
        <end position="227"/>
    </location>
</feature>
<proteinExistence type="predicted"/>
<keyword evidence="3" id="KW-1185">Reference proteome</keyword>
<feature type="compositionally biased region" description="Basic and acidic residues" evidence="1">
    <location>
        <begin position="306"/>
        <end position="325"/>
    </location>
</feature>
<accession>A0AAV7WB86</accession>
<dbReference type="Proteomes" id="UP001066276">
    <property type="component" value="Chromosome 1_2"/>
</dbReference>
<dbReference type="EMBL" id="JANPWB010000002">
    <property type="protein sequence ID" value="KAJ1209565.1"/>
    <property type="molecule type" value="Genomic_DNA"/>
</dbReference>
<organism evidence="2 3">
    <name type="scientific">Pleurodeles waltl</name>
    <name type="common">Iberian ribbed newt</name>
    <dbReference type="NCBI Taxonomy" id="8319"/>
    <lineage>
        <taxon>Eukaryota</taxon>
        <taxon>Metazoa</taxon>
        <taxon>Chordata</taxon>
        <taxon>Craniata</taxon>
        <taxon>Vertebrata</taxon>
        <taxon>Euteleostomi</taxon>
        <taxon>Amphibia</taxon>
        <taxon>Batrachia</taxon>
        <taxon>Caudata</taxon>
        <taxon>Salamandroidea</taxon>
        <taxon>Salamandridae</taxon>
        <taxon>Pleurodelinae</taxon>
        <taxon>Pleurodeles</taxon>
    </lineage>
</organism>
<evidence type="ECO:0000256" key="1">
    <source>
        <dbReference type="SAM" id="MobiDB-lite"/>
    </source>
</evidence>
<name>A0AAV7WB86_PLEWA</name>